<evidence type="ECO:0000313" key="4">
    <source>
        <dbReference type="Proteomes" id="UP000525298"/>
    </source>
</evidence>
<evidence type="ECO:0000256" key="1">
    <source>
        <dbReference type="SAM" id="Coils"/>
    </source>
</evidence>
<accession>A0A7W0HLD4</accession>
<keyword evidence="2" id="KW-0732">Signal</keyword>
<gene>
    <name evidence="3" type="ORF">HNR65_002538</name>
</gene>
<proteinExistence type="predicted"/>
<keyword evidence="4" id="KW-1185">Reference proteome</keyword>
<name>A0A7W0HLD4_9BACT</name>
<evidence type="ECO:0000256" key="2">
    <source>
        <dbReference type="SAM" id="SignalP"/>
    </source>
</evidence>
<organism evidence="3 4">
    <name type="scientific">Desulfosalsimonas propionicica</name>
    <dbReference type="NCBI Taxonomy" id="332175"/>
    <lineage>
        <taxon>Bacteria</taxon>
        <taxon>Pseudomonadati</taxon>
        <taxon>Thermodesulfobacteriota</taxon>
        <taxon>Desulfobacteria</taxon>
        <taxon>Desulfobacterales</taxon>
        <taxon>Desulfosalsimonadaceae</taxon>
        <taxon>Desulfosalsimonas</taxon>
    </lineage>
</organism>
<dbReference type="AlphaFoldDB" id="A0A7W0HLD4"/>
<dbReference type="Proteomes" id="UP000525298">
    <property type="component" value="Unassembled WGS sequence"/>
</dbReference>
<dbReference type="EMBL" id="JACDUS010000007">
    <property type="protein sequence ID" value="MBA2882197.1"/>
    <property type="molecule type" value="Genomic_DNA"/>
</dbReference>
<evidence type="ECO:0000313" key="3">
    <source>
        <dbReference type="EMBL" id="MBA2882197.1"/>
    </source>
</evidence>
<feature type="signal peptide" evidence="2">
    <location>
        <begin position="1"/>
        <end position="24"/>
    </location>
</feature>
<dbReference type="InterPro" id="IPR016866">
    <property type="entry name" value="UCP028069"/>
</dbReference>
<keyword evidence="1" id="KW-0175">Coiled coil</keyword>
<reference evidence="3 4" key="1">
    <citation type="submission" date="2020-07" db="EMBL/GenBank/DDBJ databases">
        <title>Genomic Encyclopedia of Type Strains, Phase IV (KMG-IV): sequencing the most valuable type-strain genomes for metagenomic binning, comparative biology and taxonomic classification.</title>
        <authorList>
            <person name="Goeker M."/>
        </authorList>
    </citation>
    <scope>NUCLEOTIDE SEQUENCE [LARGE SCALE GENOMIC DNA]</scope>
    <source>
        <strain evidence="3 4">DSM 17721</strain>
    </source>
</reference>
<feature type="coiled-coil region" evidence="1">
    <location>
        <begin position="47"/>
        <end position="109"/>
    </location>
</feature>
<protein>
    <submittedName>
        <fullName evidence="3">Vacuolar-type H+-ATPase subunit I/STV1</fullName>
    </submittedName>
</protein>
<comment type="caution">
    <text evidence="3">The sequence shown here is derived from an EMBL/GenBank/DDBJ whole genome shotgun (WGS) entry which is preliminary data.</text>
</comment>
<feature type="chain" id="PRO_5031103588" evidence="2">
    <location>
        <begin position="25"/>
        <end position="261"/>
    </location>
</feature>
<dbReference type="Pfam" id="PF11932">
    <property type="entry name" value="DUF3450"/>
    <property type="match status" value="1"/>
</dbReference>
<dbReference type="RefSeq" id="WP_181551845.1">
    <property type="nucleotide sequence ID" value="NZ_JACDUS010000007.1"/>
</dbReference>
<sequence>MKLKFTAILAGVFLALFLAGTCPAQTAEGGDTGEKVRSNVFESVQTRKQTQKEREQWQEEKQELTAAYDRLQDKKTRLEKERALLEKKKAAAEKRIAGKEKKLADIEQITEDIEPFILQTADRLEEVVENDLPFLAAEREKRLDRIGELMADPGKSVSEKYRRVMEALLVEAEYGNTIEAYQKSIEVDGRSLRANIFRLGRISLFYQTMDQEECGWFNAAENRWEKLPATHNSNIAAAIDIAAQRQPAELLTLPLGRMVVK</sequence>
<dbReference type="PIRSF" id="PIRSF028069">
    <property type="entry name" value="UCP028069"/>
    <property type="match status" value="1"/>
</dbReference>